<evidence type="ECO:0000313" key="3">
    <source>
        <dbReference type="EMBL" id="NIJ66520.1"/>
    </source>
</evidence>
<dbReference type="AlphaFoldDB" id="A0A7X5V2T6"/>
<dbReference type="PANTHER" id="PTHR43135:SF3">
    <property type="entry name" value="ALPHA-D-RIBOSE 1-METHYLPHOSPHONATE 5-TRIPHOSPHATE DIPHOSPHATASE"/>
    <property type="match status" value="1"/>
</dbReference>
<evidence type="ECO:0000256" key="1">
    <source>
        <dbReference type="SAM" id="SignalP"/>
    </source>
</evidence>
<dbReference type="InterPro" id="IPR013108">
    <property type="entry name" value="Amidohydro_3"/>
</dbReference>
<evidence type="ECO:0000313" key="4">
    <source>
        <dbReference type="Proteomes" id="UP000564677"/>
    </source>
</evidence>
<evidence type="ECO:0000259" key="2">
    <source>
        <dbReference type="Pfam" id="PF07969"/>
    </source>
</evidence>
<dbReference type="RefSeq" id="WP_167300840.1">
    <property type="nucleotide sequence ID" value="NZ_CP170557.1"/>
</dbReference>
<protein>
    <submittedName>
        <fullName evidence="3">Imidazolonepropionase-like amidohydrolase</fullName>
    </submittedName>
</protein>
<name>A0A7X5V2T6_9SPHN</name>
<feature type="chain" id="PRO_5031335556" evidence="1">
    <location>
        <begin position="21"/>
        <end position="439"/>
    </location>
</feature>
<comment type="caution">
    <text evidence="3">The sequence shown here is derived from an EMBL/GenBank/DDBJ whole genome shotgun (WGS) entry which is preliminary data.</text>
</comment>
<dbReference type="Pfam" id="PF07969">
    <property type="entry name" value="Amidohydro_3"/>
    <property type="match status" value="1"/>
</dbReference>
<dbReference type="SUPFAM" id="SSF51338">
    <property type="entry name" value="Composite domain of metallo-dependent hydrolases"/>
    <property type="match status" value="1"/>
</dbReference>
<feature type="domain" description="Amidohydrolase 3" evidence="2">
    <location>
        <begin position="309"/>
        <end position="409"/>
    </location>
</feature>
<keyword evidence="1" id="KW-0732">Signal</keyword>
<dbReference type="Gene3D" id="2.30.40.10">
    <property type="entry name" value="Urease, subunit C, domain 1"/>
    <property type="match status" value="1"/>
</dbReference>
<dbReference type="Proteomes" id="UP000564677">
    <property type="component" value="Unassembled WGS sequence"/>
</dbReference>
<keyword evidence="3" id="KW-0378">Hydrolase</keyword>
<gene>
    <name evidence="3" type="ORF">FHR20_003493</name>
</gene>
<dbReference type="InterPro" id="IPR032466">
    <property type="entry name" value="Metal_Hydrolase"/>
</dbReference>
<dbReference type="PANTHER" id="PTHR43135">
    <property type="entry name" value="ALPHA-D-RIBOSE 1-METHYLPHOSPHONATE 5-TRIPHOSPHATE DIPHOSPHATASE"/>
    <property type="match status" value="1"/>
</dbReference>
<dbReference type="EMBL" id="JAASQV010000003">
    <property type="protein sequence ID" value="NIJ66520.1"/>
    <property type="molecule type" value="Genomic_DNA"/>
</dbReference>
<organism evidence="3 4">
    <name type="scientific">Sphingomonas leidyi</name>
    <dbReference type="NCBI Taxonomy" id="68569"/>
    <lineage>
        <taxon>Bacteria</taxon>
        <taxon>Pseudomonadati</taxon>
        <taxon>Pseudomonadota</taxon>
        <taxon>Alphaproteobacteria</taxon>
        <taxon>Sphingomonadales</taxon>
        <taxon>Sphingomonadaceae</taxon>
        <taxon>Sphingomonas</taxon>
    </lineage>
</organism>
<dbReference type="GO" id="GO:0016810">
    <property type="term" value="F:hydrolase activity, acting on carbon-nitrogen (but not peptide) bonds"/>
    <property type="evidence" value="ECO:0007669"/>
    <property type="project" value="InterPro"/>
</dbReference>
<proteinExistence type="predicted"/>
<accession>A0A7X5V2T6</accession>
<dbReference type="InterPro" id="IPR051781">
    <property type="entry name" value="Metallo-dep_Hydrolase"/>
</dbReference>
<feature type="signal peptide" evidence="1">
    <location>
        <begin position="1"/>
        <end position="20"/>
    </location>
</feature>
<dbReference type="InterPro" id="IPR011059">
    <property type="entry name" value="Metal-dep_hydrolase_composite"/>
</dbReference>
<dbReference type="Gene3D" id="3.20.20.140">
    <property type="entry name" value="Metal-dependent hydrolases"/>
    <property type="match status" value="1"/>
</dbReference>
<reference evidence="3 4" key="1">
    <citation type="submission" date="2020-03" db="EMBL/GenBank/DDBJ databases">
        <title>Genomic Encyclopedia of Type Strains, Phase IV (KMG-IV): sequencing the most valuable type-strain genomes for metagenomic binning, comparative biology and taxonomic classification.</title>
        <authorList>
            <person name="Goeker M."/>
        </authorList>
    </citation>
    <scope>NUCLEOTIDE SEQUENCE [LARGE SCALE GENOMIC DNA]</scope>
    <source>
        <strain evidence="3 4">DSM 4733</strain>
    </source>
</reference>
<dbReference type="SUPFAM" id="SSF51556">
    <property type="entry name" value="Metallo-dependent hydrolases"/>
    <property type="match status" value="1"/>
</dbReference>
<keyword evidence="4" id="KW-1185">Reference proteome</keyword>
<sequence length="439" mass="45651">MTRKLLLAATAALAPMAFLAAPAAAQTVAITNARLVIGDGGQPVEGGTVVIRDGKVVAAGTGVAVPAGIRVIDAGGKWVSPGIFAGFTRLGIVEVDGVDQTNDTGPGNVGFHAAIDVAPAVNPKSSPIAINRAEGITRAVVAPDNSGSIFAGQGAIIDLGADMDAVSKPRAFQFMEWGESGARAAGGSRPAAYAALRNVLFEVRDYIRAPGSYVDRGKDAFLTRADAEALVPVVQGRMPLLVHVERASDMLVLLQLRKEMPGLKLVFVGATEGWTVAPQIAAAGVPVIATALNDLPESFEQLAASQSNIGRMAAAGVVVAIGTINQDEARQARWEKQYAGNLVALTRVPGATGLDWGAAFAAISSRPAEALGLGGEFGSLKPGRRGDVVIWDGDPLEIGTSAVNVFIDGVEQPLENRWTRLRQRYLDPKDGALPKAYQR</sequence>